<reference evidence="1 2" key="1">
    <citation type="journal article" date="2014" name="Genome Announc.">
        <title>Draft Genome Sequence of the Boron-Tolerant and Moderately Halotolerant Bacterium Gracilibacillus boraciitolerans JCM 21714T.</title>
        <authorList>
            <person name="Ahmed I."/>
            <person name="Oshima K."/>
            <person name="Suda W."/>
            <person name="Kitamura K."/>
            <person name="Iida T."/>
            <person name="Ohmori Y."/>
            <person name="Fujiwara T."/>
            <person name="Hattori M."/>
            <person name="Ohkuma M."/>
        </authorList>
    </citation>
    <scope>NUCLEOTIDE SEQUENCE [LARGE SCALE GENOMIC DNA]</scope>
    <source>
        <strain evidence="1 2">JCM 21714</strain>
    </source>
</reference>
<evidence type="ECO:0000313" key="2">
    <source>
        <dbReference type="Proteomes" id="UP000019102"/>
    </source>
</evidence>
<accession>W4VMC1</accession>
<dbReference type="AlphaFoldDB" id="W4VMC1"/>
<sequence>MACQYKKTGLISNLRFGESILLGRETVNGENVPGLYQDAFCLVSEVIEVKSKPSRPFGETGSNAFGERLLFKDNGMMNRAIIGLGRQDVMVKGLEPLQPVDIIGSSSDHIILNAKNMKISPGDLIKFSLNYGALLSVMTSPYIYKKSIYRKSSHAISKNLA</sequence>
<dbReference type="Proteomes" id="UP000019102">
    <property type="component" value="Unassembled WGS sequence"/>
</dbReference>
<keyword evidence="2" id="KW-1185">Reference proteome</keyword>
<organism evidence="1 2">
    <name type="scientific">Gracilibacillus boraciitolerans JCM 21714</name>
    <dbReference type="NCBI Taxonomy" id="1298598"/>
    <lineage>
        <taxon>Bacteria</taxon>
        <taxon>Bacillati</taxon>
        <taxon>Bacillota</taxon>
        <taxon>Bacilli</taxon>
        <taxon>Bacillales</taxon>
        <taxon>Bacillaceae</taxon>
        <taxon>Gracilibacillus</taxon>
    </lineage>
</organism>
<name>W4VMC1_9BACI</name>
<dbReference type="RefSeq" id="WP_235182794.1">
    <property type="nucleotide sequence ID" value="NZ_BAVS01000017.1"/>
</dbReference>
<protein>
    <submittedName>
        <fullName evidence="1">Cytoplasmic protein</fullName>
    </submittedName>
</protein>
<proteinExistence type="predicted"/>
<dbReference type="EMBL" id="BAVS01000017">
    <property type="protein sequence ID" value="GAE93943.1"/>
    <property type="molecule type" value="Genomic_DNA"/>
</dbReference>
<comment type="caution">
    <text evidence="1">The sequence shown here is derived from an EMBL/GenBank/DDBJ whole genome shotgun (WGS) entry which is preliminary data.</text>
</comment>
<dbReference type="STRING" id="1298598.JCM21714_3065"/>
<gene>
    <name evidence="1" type="ORF">JCM21714_3065</name>
</gene>
<evidence type="ECO:0000313" key="1">
    <source>
        <dbReference type="EMBL" id="GAE93943.1"/>
    </source>
</evidence>
<dbReference type="eggNOG" id="COG3457">
    <property type="taxonomic scope" value="Bacteria"/>
</dbReference>